<dbReference type="InterPro" id="IPR027417">
    <property type="entry name" value="P-loop_NTPase"/>
</dbReference>
<keyword evidence="1" id="KW-1133">Transmembrane helix</keyword>
<dbReference type="AlphaFoldDB" id="A0A8J5CWV8"/>
<dbReference type="SUPFAM" id="SSF52540">
    <property type="entry name" value="P-loop containing nucleoside triphosphate hydrolases"/>
    <property type="match status" value="1"/>
</dbReference>
<organism evidence="2 3">
    <name type="scientific">Chionoecetes opilio</name>
    <name type="common">Atlantic snow crab</name>
    <name type="synonym">Cancer opilio</name>
    <dbReference type="NCBI Taxonomy" id="41210"/>
    <lineage>
        <taxon>Eukaryota</taxon>
        <taxon>Metazoa</taxon>
        <taxon>Ecdysozoa</taxon>
        <taxon>Arthropoda</taxon>
        <taxon>Crustacea</taxon>
        <taxon>Multicrustacea</taxon>
        <taxon>Malacostraca</taxon>
        <taxon>Eumalacostraca</taxon>
        <taxon>Eucarida</taxon>
        <taxon>Decapoda</taxon>
        <taxon>Pleocyemata</taxon>
        <taxon>Brachyura</taxon>
        <taxon>Eubrachyura</taxon>
        <taxon>Majoidea</taxon>
        <taxon>Majidae</taxon>
        <taxon>Chionoecetes</taxon>
    </lineage>
</organism>
<protein>
    <recommendedName>
        <fullName evidence="4">G domain-containing protein</fullName>
    </recommendedName>
</protein>
<dbReference type="OrthoDB" id="2386367at2759"/>
<evidence type="ECO:0000313" key="2">
    <source>
        <dbReference type="EMBL" id="KAG0724069.1"/>
    </source>
</evidence>
<evidence type="ECO:0000256" key="1">
    <source>
        <dbReference type="SAM" id="Phobius"/>
    </source>
</evidence>
<dbReference type="PANTHER" id="PTHR32046">
    <property type="entry name" value="G DOMAIN-CONTAINING PROTEIN"/>
    <property type="match status" value="1"/>
</dbReference>
<dbReference type="Gene3D" id="3.40.50.300">
    <property type="entry name" value="P-loop containing nucleotide triphosphate hydrolases"/>
    <property type="match status" value="1"/>
</dbReference>
<feature type="transmembrane region" description="Helical" evidence="1">
    <location>
        <begin position="528"/>
        <end position="553"/>
    </location>
</feature>
<dbReference type="Proteomes" id="UP000770661">
    <property type="component" value="Unassembled WGS sequence"/>
</dbReference>
<accession>A0A8J5CWV8</accession>
<keyword evidence="1" id="KW-0472">Membrane</keyword>
<proteinExistence type="predicted"/>
<sequence>MWDLYLAEILSSRAEMIRRARDLSTRSCVLGARNVPESIDHFLLQCPRFHSHRQLLRGQLIALNVTTFDLPTLLAAAAVHPSRRPAVIRLTSLKLSALVLSDACQQIGGMETSKVNQLLEGQTSFALEEDGVKIYNVLSREEIEDRETGFRVFRIGQPSDRPTRCVLLLGETGGGKTTLINATINHLFGVRFEDPFRLRVKEETEDDRMETDSQTDRITAYFIHYKAGMQHEYNFVLIDTPGLADTRGSQHQHDTRRRLEEFLVSEFGIDDLHCVGLVAKANTNRDYIFQKALLGEITSLLGDAVPEITHVFATFAVDMPIVDTVMKNAGVSFKNVFQFDNGVLFCPQMSDTIVPLRWKVMSDQYETFINALTNAPSVSIAIIREKKLFETCKKNLETQIEKLATSITAIEIDKKICIKYELQEARNEGWMRKETVVKYISVTLEDGIHAHNCYSCKKTCVFPCYNNSGMLAGLAGGAGGTAAGAVVANLTTMVMAGAASNAASRGLAASVGSMAVRTLGGAITAAEVGAVGAAGMTASLAIGGALGIAVGLFTKAMFGKMTNSCGIVGNQSTCGRDGCTHSLPQHIKEEKMFVKESKVKNKIDEDMKKLYDVATSKKLEANAKIINGQQKIFSYRRSISHCSVELLSHAKKIQDLTSQDSDYIEDVTCQLISQIRLGEPNIIPYAIKHVTTLNEALRRLVPYTSEEVLGKHEIVEELLTKIYKDN</sequence>
<reference evidence="2" key="1">
    <citation type="submission" date="2020-07" db="EMBL/GenBank/DDBJ databases">
        <title>The High-quality genome of the commercially important snow crab, Chionoecetes opilio.</title>
        <authorList>
            <person name="Jeong J.-H."/>
            <person name="Ryu S."/>
        </authorList>
    </citation>
    <scope>NUCLEOTIDE SEQUENCE</scope>
    <source>
        <strain evidence="2">MADBK_172401_WGS</strain>
        <tissue evidence="2">Digestive gland</tissue>
    </source>
</reference>
<comment type="caution">
    <text evidence="2">The sequence shown here is derived from an EMBL/GenBank/DDBJ whole genome shotgun (WGS) entry which is preliminary data.</text>
</comment>
<keyword evidence="3" id="KW-1185">Reference proteome</keyword>
<keyword evidence="1" id="KW-0812">Transmembrane</keyword>
<dbReference type="CDD" id="cd00882">
    <property type="entry name" value="Ras_like_GTPase"/>
    <property type="match status" value="1"/>
</dbReference>
<dbReference type="EMBL" id="JACEEZ010007427">
    <property type="protein sequence ID" value="KAG0724069.1"/>
    <property type="molecule type" value="Genomic_DNA"/>
</dbReference>
<evidence type="ECO:0008006" key="4">
    <source>
        <dbReference type="Google" id="ProtNLM"/>
    </source>
</evidence>
<name>A0A8J5CWV8_CHIOP</name>
<evidence type="ECO:0000313" key="3">
    <source>
        <dbReference type="Proteomes" id="UP000770661"/>
    </source>
</evidence>
<gene>
    <name evidence="2" type="ORF">GWK47_041429</name>
</gene>
<dbReference type="PANTHER" id="PTHR32046:SF14">
    <property type="match status" value="1"/>
</dbReference>